<feature type="transmembrane region" description="Helical" evidence="7">
    <location>
        <begin position="145"/>
        <end position="165"/>
    </location>
</feature>
<keyword evidence="5 7" id="KW-1133">Transmembrane helix</keyword>
<evidence type="ECO:0000256" key="4">
    <source>
        <dbReference type="ARBA" id="ARBA00022692"/>
    </source>
</evidence>
<feature type="transmembrane region" description="Helical" evidence="7">
    <location>
        <begin position="185"/>
        <end position="206"/>
    </location>
</feature>
<comment type="subcellular location">
    <subcellularLocation>
        <location evidence="1 7">Cell membrane</location>
        <topology evidence="1 7">Multi-pass membrane protein</topology>
    </subcellularLocation>
</comment>
<dbReference type="NCBIfam" id="NF003256">
    <property type="entry name" value="PRK04214.1"/>
    <property type="match status" value="1"/>
</dbReference>
<feature type="transmembrane region" description="Helical" evidence="7">
    <location>
        <begin position="259"/>
        <end position="281"/>
    </location>
</feature>
<accession>A0A0S2FEY5</accession>
<keyword evidence="3" id="KW-0997">Cell inner membrane</keyword>
<protein>
    <recommendedName>
        <fullName evidence="7">UPF0761 membrane protein LA76x_3971</fullName>
    </recommendedName>
</protein>
<dbReference type="InterPro" id="IPR017039">
    <property type="entry name" value="Virul_fac_BrkB"/>
</dbReference>
<dbReference type="NCBIfam" id="TIGR00765">
    <property type="entry name" value="yihY_not_rbn"/>
    <property type="match status" value="1"/>
</dbReference>
<evidence type="ECO:0000256" key="3">
    <source>
        <dbReference type="ARBA" id="ARBA00022519"/>
    </source>
</evidence>
<dbReference type="KEGG" id="lab:LA76x_3971"/>
<evidence type="ECO:0000256" key="7">
    <source>
        <dbReference type="HAMAP-Rule" id="MF_00672"/>
    </source>
</evidence>
<evidence type="ECO:0000256" key="1">
    <source>
        <dbReference type="ARBA" id="ARBA00004651"/>
    </source>
</evidence>
<gene>
    <name evidence="8" type="primary">yihY</name>
    <name evidence="8" type="ORF">LA76x_3971</name>
</gene>
<evidence type="ECO:0000256" key="2">
    <source>
        <dbReference type="ARBA" id="ARBA00022475"/>
    </source>
</evidence>
<dbReference type="HAMAP" id="MF_00672">
    <property type="entry name" value="UPF0761"/>
    <property type="match status" value="1"/>
</dbReference>
<dbReference type="Pfam" id="PF03631">
    <property type="entry name" value="Virul_fac_BrkB"/>
    <property type="match status" value="1"/>
</dbReference>
<keyword evidence="4 7" id="KW-0812">Transmembrane</keyword>
<feature type="transmembrane region" description="Helical" evidence="7">
    <location>
        <begin position="218"/>
        <end position="239"/>
    </location>
</feature>
<feature type="transmembrane region" description="Helical" evidence="7">
    <location>
        <begin position="39"/>
        <end position="65"/>
    </location>
</feature>
<organism evidence="8 9">
    <name type="scientific">Lysobacter antibioticus</name>
    <dbReference type="NCBI Taxonomy" id="84531"/>
    <lineage>
        <taxon>Bacteria</taxon>
        <taxon>Pseudomonadati</taxon>
        <taxon>Pseudomonadota</taxon>
        <taxon>Gammaproteobacteria</taxon>
        <taxon>Lysobacterales</taxon>
        <taxon>Lysobacteraceae</taxon>
        <taxon>Lysobacter</taxon>
    </lineage>
</organism>
<sequence length="423" mass="47484">MEPLDSIYRWSDRVRDRARAGTFFRFLARRFLDDNLFQAAGALSYTTVFALVPLSMVVFGVLSAFPMFGEWSDRLSDYIFSNFVPSAARSVESYLKQFSANAGQLTTAGVIALVVSLLITLNGVESAFNRIWRIHSPRPRLGRFLVYWTVLTLGALIAAASLAISARFFAMDVFSTQPGRWLESLLLRVAPMLLEWLAFAAIYRVVPHRTIKWRHAVAGAFLAMVLFETIKSGIGLYLGSFGSYSKIYGTLAFVPIFLLWIYLSWIAVLLGASLASSISAFRYQPASMRLPLGFEMYGLLRLLARFNEARKRGRGLHIDDIQQLEPMLTDSLVQQMLEQLGEISVVRRAENGEWLLARDLDELSLGELYEACNLRIPIAEAMLPCRDDSLGQSAVAAMDELRVPLRALMKRRVSSIHAEEEGT</sequence>
<comment type="similarity">
    <text evidence="7">Belongs to the UPF0761 family.</text>
</comment>
<keyword evidence="2 7" id="KW-1003">Cell membrane</keyword>
<dbReference type="PANTHER" id="PTHR30213">
    <property type="entry name" value="INNER MEMBRANE PROTEIN YHJD"/>
    <property type="match status" value="1"/>
</dbReference>
<dbReference type="GO" id="GO:0005886">
    <property type="term" value="C:plasma membrane"/>
    <property type="evidence" value="ECO:0007669"/>
    <property type="project" value="UniProtKB-SubCell"/>
</dbReference>
<reference evidence="8 9" key="1">
    <citation type="journal article" date="2015" name="BMC Genomics">
        <title>Comparative genomics and metabolic profiling of the genus Lysobacter.</title>
        <authorList>
            <person name="de Bruijn I."/>
            <person name="Cheng X."/>
            <person name="de Jager V."/>
            <person name="Exposito R.G."/>
            <person name="Watrous J."/>
            <person name="Patel N."/>
            <person name="Postma J."/>
            <person name="Dorrestein P.C."/>
            <person name="Kobayashi D."/>
            <person name="Raaijmakers J.M."/>
        </authorList>
    </citation>
    <scope>NUCLEOTIDE SEQUENCE [LARGE SCALE GENOMIC DNA]</scope>
    <source>
        <strain evidence="8 9">76</strain>
    </source>
</reference>
<evidence type="ECO:0000313" key="9">
    <source>
        <dbReference type="Proteomes" id="UP000060787"/>
    </source>
</evidence>
<evidence type="ECO:0000256" key="5">
    <source>
        <dbReference type="ARBA" id="ARBA00022989"/>
    </source>
</evidence>
<dbReference type="AlphaFoldDB" id="A0A0S2FEY5"/>
<dbReference type="InterPro" id="IPR023679">
    <property type="entry name" value="UPF0761_bac"/>
</dbReference>
<evidence type="ECO:0000313" key="8">
    <source>
        <dbReference type="EMBL" id="ALN82087.1"/>
    </source>
</evidence>
<dbReference type="EMBL" id="CP011129">
    <property type="protein sequence ID" value="ALN82087.1"/>
    <property type="molecule type" value="Genomic_DNA"/>
</dbReference>
<dbReference type="Proteomes" id="UP000060787">
    <property type="component" value="Chromosome"/>
</dbReference>
<name>A0A0S2FEY5_LYSAN</name>
<dbReference type="RefSeq" id="WP_057918920.1">
    <property type="nucleotide sequence ID" value="NZ_CP011129.1"/>
</dbReference>
<dbReference type="PANTHER" id="PTHR30213:SF0">
    <property type="entry name" value="UPF0761 MEMBRANE PROTEIN YIHY"/>
    <property type="match status" value="1"/>
</dbReference>
<keyword evidence="9" id="KW-1185">Reference proteome</keyword>
<feature type="transmembrane region" description="Helical" evidence="7">
    <location>
        <begin position="102"/>
        <end position="124"/>
    </location>
</feature>
<evidence type="ECO:0000256" key="6">
    <source>
        <dbReference type="ARBA" id="ARBA00023136"/>
    </source>
</evidence>
<dbReference type="PATRIC" id="fig|84531.8.peg.3979"/>
<proteinExistence type="inferred from homology"/>
<dbReference type="eggNOG" id="COG1295">
    <property type="taxonomic scope" value="Bacteria"/>
</dbReference>
<keyword evidence="6 7" id="KW-0472">Membrane</keyword>
<dbReference type="STRING" id="84531.LA76x_3971"/>